<dbReference type="Proteomes" id="UP000186601">
    <property type="component" value="Unassembled WGS sequence"/>
</dbReference>
<reference evidence="2 3" key="1">
    <citation type="submission" date="2018-02" db="EMBL/GenBank/DDBJ databases">
        <title>Genome sequence of the basidiomycete white-rot fungus Phlebia centrifuga.</title>
        <authorList>
            <person name="Granchi Z."/>
            <person name="Peng M."/>
            <person name="de Vries R.P."/>
            <person name="Hilden K."/>
            <person name="Makela M.R."/>
            <person name="Grigoriev I."/>
            <person name="Riley R."/>
        </authorList>
    </citation>
    <scope>NUCLEOTIDE SEQUENCE [LARGE SCALE GENOMIC DNA]</scope>
    <source>
        <strain evidence="2 3">FBCC195</strain>
    </source>
</reference>
<dbReference type="EMBL" id="MLYV02000941">
    <property type="protein sequence ID" value="PSR74959.1"/>
    <property type="molecule type" value="Genomic_DNA"/>
</dbReference>
<gene>
    <name evidence="2" type="ORF">PHLCEN_2v9425</name>
</gene>
<sequence length="98" mass="10172">MAGHGHGRGRGRGQTKSKVNTSQVAPRMSTRAKNATAHPGLVDVSPPASPKGSGAGKLRASNAKAQQARQVGSMSLDEKLKLLEEVTAALNKEQMNNG</sequence>
<name>A0A2R6NQU9_9APHY</name>
<protein>
    <submittedName>
        <fullName evidence="2">Uncharacterized protein</fullName>
    </submittedName>
</protein>
<keyword evidence="3" id="KW-1185">Reference proteome</keyword>
<evidence type="ECO:0000256" key="1">
    <source>
        <dbReference type="SAM" id="MobiDB-lite"/>
    </source>
</evidence>
<evidence type="ECO:0000313" key="2">
    <source>
        <dbReference type="EMBL" id="PSR74959.1"/>
    </source>
</evidence>
<organism evidence="2 3">
    <name type="scientific">Hermanssonia centrifuga</name>
    <dbReference type="NCBI Taxonomy" id="98765"/>
    <lineage>
        <taxon>Eukaryota</taxon>
        <taxon>Fungi</taxon>
        <taxon>Dikarya</taxon>
        <taxon>Basidiomycota</taxon>
        <taxon>Agaricomycotina</taxon>
        <taxon>Agaricomycetes</taxon>
        <taxon>Polyporales</taxon>
        <taxon>Meruliaceae</taxon>
        <taxon>Hermanssonia</taxon>
    </lineage>
</organism>
<dbReference type="AlphaFoldDB" id="A0A2R6NQU9"/>
<accession>A0A2R6NQU9</accession>
<proteinExistence type="predicted"/>
<feature type="non-terminal residue" evidence="2">
    <location>
        <position position="98"/>
    </location>
</feature>
<comment type="caution">
    <text evidence="2">The sequence shown here is derived from an EMBL/GenBank/DDBJ whole genome shotgun (WGS) entry which is preliminary data.</text>
</comment>
<feature type="compositionally biased region" description="Polar residues" evidence="1">
    <location>
        <begin position="63"/>
        <end position="73"/>
    </location>
</feature>
<feature type="region of interest" description="Disordered" evidence="1">
    <location>
        <begin position="1"/>
        <end position="73"/>
    </location>
</feature>
<feature type="compositionally biased region" description="Basic residues" evidence="1">
    <location>
        <begin position="1"/>
        <end position="15"/>
    </location>
</feature>
<evidence type="ECO:0000313" key="3">
    <source>
        <dbReference type="Proteomes" id="UP000186601"/>
    </source>
</evidence>